<dbReference type="EMBL" id="CAJVPY010020054">
    <property type="protein sequence ID" value="CAG8773987.1"/>
    <property type="molecule type" value="Genomic_DNA"/>
</dbReference>
<organism evidence="2 3">
    <name type="scientific">Dentiscutata erythropus</name>
    <dbReference type="NCBI Taxonomy" id="1348616"/>
    <lineage>
        <taxon>Eukaryota</taxon>
        <taxon>Fungi</taxon>
        <taxon>Fungi incertae sedis</taxon>
        <taxon>Mucoromycota</taxon>
        <taxon>Glomeromycotina</taxon>
        <taxon>Glomeromycetes</taxon>
        <taxon>Diversisporales</taxon>
        <taxon>Gigasporaceae</taxon>
        <taxon>Dentiscutata</taxon>
    </lineage>
</organism>
<comment type="caution">
    <text evidence="2">The sequence shown here is derived from an EMBL/GenBank/DDBJ whole genome shotgun (WGS) entry which is preliminary data.</text>
</comment>
<name>A0A9N9NZA7_9GLOM</name>
<keyword evidence="3" id="KW-1185">Reference proteome</keyword>
<evidence type="ECO:0000313" key="2">
    <source>
        <dbReference type="EMBL" id="CAG8773987.1"/>
    </source>
</evidence>
<proteinExistence type="predicted"/>
<evidence type="ECO:0000313" key="3">
    <source>
        <dbReference type="Proteomes" id="UP000789405"/>
    </source>
</evidence>
<dbReference type="AlphaFoldDB" id="A0A9N9NZA7"/>
<feature type="region of interest" description="Disordered" evidence="1">
    <location>
        <begin position="35"/>
        <end position="54"/>
    </location>
</feature>
<dbReference type="Proteomes" id="UP000789405">
    <property type="component" value="Unassembled WGS sequence"/>
</dbReference>
<protein>
    <submittedName>
        <fullName evidence="2">9569_t:CDS:1</fullName>
    </submittedName>
</protein>
<evidence type="ECO:0000256" key="1">
    <source>
        <dbReference type="SAM" id="MobiDB-lite"/>
    </source>
</evidence>
<sequence>MPEVIRQMVAQETNKPYVPPNIVTTVKDAANIQQKERGPQNVYSSGDHNLENDL</sequence>
<gene>
    <name evidence="2" type="ORF">DERYTH_LOCUS18968</name>
</gene>
<reference evidence="2" key="1">
    <citation type="submission" date="2021-06" db="EMBL/GenBank/DDBJ databases">
        <authorList>
            <person name="Kallberg Y."/>
            <person name="Tangrot J."/>
            <person name="Rosling A."/>
        </authorList>
    </citation>
    <scope>NUCLEOTIDE SEQUENCE</scope>
    <source>
        <strain evidence="2">MA453B</strain>
    </source>
</reference>
<accession>A0A9N9NZA7</accession>